<reference evidence="7 8" key="1">
    <citation type="journal article" date="2015" name="Genome Biol.">
        <title>Comparative genomics of Steinernema reveals deeply conserved gene regulatory networks.</title>
        <authorList>
            <person name="Dillman A.R."/>
            <person name="Macchietto M."/>
            <person name="Porter C.F."/>
            <person name="Rogers A."/>
            <person name="Williams B."/>
            <person name="Antoshechkin I."/>
            <person name="Lee M.M."/>
            <person name="Goodwin Z."/>
            <person name="Lu X."/>
            <person name="Lewis E.E."/>
            <person name="Goodrich-Blair H."/>
            <person name="Stock S.P."/>
            <person name="Adams B.J."/>
            <person name="Sternberg P.W."/>
            <person name="Mortazavi A."/>
        </authorList>
    </citation>
    <scope>NUCLEOTIDE SEQUENCE [LARGE SCALE GENOMIC DNA]</scope>
    <source>
        <strain evidence="7 8">ALL</strain>
    </source>
</reference>
<comment type="subcellular location">
    <subcellularLocation>
        <location evidence="1">Membrane</location>
        <topology evidence="1">Multi-pass membrane protein</topology>
    </subcellularLocation>
</comment>
<feature type="transmembrane region" description="Helical" evidence="6">
    <location>
        <begin position="85"/>
        <end position="108"/>
    </location>
</feature>
<evidence type="ECO:0000256" key="6">
    <source>
        <dbReference type="RuleBase" id="RU280813"/>
    </source>
</evidence>
<organism evidence="7 8">
    <name type="scientific">Steinernema carpocapsae</name>
    <name type="common">Entomopathogenic nematode</name>
    <dbReference type="NCBI Taxonomy" id="34508"/>
    <lineage>
        <taxon>Eukaryota</taxon>
        <taxon>Metazoa</taxon>
        <taxon>Ecdysozoa</taxon>
        <taxon>Nematoda</taxon>
        <taxon>Chromadorea</taxon>
        <taxon>Rhabditida</taxon>
        <taxon>Tylenchina</taxon>
        <taxon>Panagrolaimomorpha</taxon>
        <taxon>Strongyloidoidea</taxon>
        <taxon>Steinernematidae</taxon>
        <taxon>Steinernema</taxon>
    </lineage>
</organism>
<evidence type="ECO:0000313" key="7">
    <source>
        <dbReference type="EMBL" id="TKR64227.1"/>
    </source>
</evidence>
<dbReference type="GO" id="GO:0004888">
    <property type="term" value="F:transmembrane signaling receptor activity"/>
    <property type="evidence" value="ECO:0007669"/>
    <property type="project" value="InterPro"/>
</dbReference>
<dbReference type="GO" id="GO:0007606">
    <property type="term" value="P:sensory perception of chemical stimulus"/>
    <property type="evidence" value="ECO:0007669"/>
    <property type="project" value="UniProtKB-UniRule"/>
</dbReference>
<comment type="similarity">
    <text evidence="2 6">Belongs to the nematode receptor-like protein srg family.</text>
</comment>
<sequence>MLIPCVLSSLILPALFTWHIAVGGAFFHEFGDGYTPNYIKFAGIRNSLYLLIIVFSVCGVTFIVNSYTIIYIVRHKANKNNWPEIKLFFMSLSGFVIHLFQGILQVFFNLL</sequence>
<keyword evidence="3 6" id="KW-0812">Transmembrane</keyword>
<dbReference type="Pfam" id="PF02118">
    <property type="entry name" value="Srg"/>
    <property type="match status" value="1"/>
</dbReference>
<dbReference type="GO" id="GO:0016020">
    <property type="term" value="C:membrane"/>
    <property type="evidence" value="ECO:0007669"/>
    <property type="project" value="UniProtKB-SubCell"/>
</dbReference>
<accession>A0A4U5M5T5</accession>
<dbReference type="Proteomes" id="UP000298663">
    <property type="component" value="Unassembled WGS sequence"/>
</dbReference>
<keyword evidence="4 6" id="KW-1133">Transmembrane helix</keyword>
<evidence type="ECO:0000256" key="5">
    <source>
        <dbReference type="ARBA" id="ARBA00023136"/>
    </source>
</evidence>
<dbReference type="InterPro" id="IPR000609">
    <property type="entry name" value="7TM_GPCR_serpentine_rcpt_Srg"/>
</dbReference>
<evidence type="ECO:0000313" key="8">
    <source>
        <dbReference type="Proteomes" id="UP000298663"/>
    </source>
</evidence>
<dbReference type="EMBL" id="AZBU02000009">
    <property type="protein sequence ID" value="TKR64227.1"/>
    <property type="molecule type" value="Genomic_DNA"/>
</dbReference>
<protein>
    <recommendedName>
        <fullName evidence="6">Serpentine receptor class gamma</fullName>
    </recommendedName>
</protein>
<evidence type="ECO:0000256" key="4">
    <source>
        <dbReference type="ARBA" id="ARBA00022989"/>
    </source>
</evidence>
<dbReference type="OrthoDB" id="10621819at2759"/>
<evidence type="ECO:0000256" key="3">
    <source>
        <dbReference type="ARBA" id="ARBA00022692"/>
    </source>
</evidence>
<reference evidence="7 8" key="2">
    <citation type="journal article" date="2019" name="G3 (Bethesda)">
        <title>Hybrid Assembly of the Genome of the Entomopathogenic Nematode Steinernema carpocapsae Identifies the X-Chromosome.</title>
        <authorList>
            <person name="Serra L."/>
            <person name="Macchietto M."/>
            <person name="Macias-Munoz A."/>
            <person name="McGill C.J."/>
            <person name="Rodriguez I.M."/>
            <person name="Rodriguez B."/>
            <person name="Murad R."/>
            <person name="Mortazavi A."/>
        </authorList>
    </citation>
    <scope>NUCLEOTIDE SEQUENCE [LARGE SCALE GENOMIC DNA]</scope>
    <source>
        <strain evidence="7 8">ALL</strain>
    </source>
</reference>
<gene>
    <name evidence="7" type="ORF">L596_024797</name>
</gene>
<comment type="caution">
    <text evidence="6">Lacks conserved residue(s) required for the propagation of feature annotation.</text>
</comment>
<keyword evidence="5 6" id="KW-0472">Membrane</keyword>
<evidence type="ECO:0000256" key="1">
    <source>
        <dbReference type="ARBA" id="ARBA00004141"/>
    </source>
</evidence>
<dbReference type="AlphaFoldDB" id="A0A4U5M5T5"/>
<comment type="caution">
    <text evidence="7">The sequence shown here is derived from an EMBL/GenBank/DDBJ whole genome shotgun (WGS) entry which is preliminary data.</text>
</comment>
<keyword evidence="8" id="KW-1185">Reference proteome</keyword>
<feature type="transmembrane region" description="Helical" evidence="6">
    <location>
        <begin position="47"/>
        <end position="73"/>
    </location>
</feature>
<evidence type="ECO:0000256" key="2">
    <source>
        <dbReference type="ARBA" id="ARBA00005692"/>
    </source>
</evidence>
<proteinExistence type="inferred from homology"/>
<name>A0A4U5M5T5_STECR</name>